<evidence type="ECO:0000256" key="1">
    <source>
        <dbReference type="ARBA" id="ARBA00000900"/>
    </source>
</evidence>
<proteinExistence type="inferred from homology"/>
<evidence type="ECO:0000313" key="18">
    <source>
        <dbReference type="EMBL" id="GLD53719.1"/>
    </source>
</evidence>
<keyword evidence="10" id="KW-0914">Notch signaling pathway</keyword>
<feature type="compositionally biased region" description="Acidic residues" evidence="15">
    <location>
        <begin position="687"/>
        <end position="703"/>
    </location>
</feature>
<dbReference type="SUPFAM" id="SSF50978">
    <property type="entry name" value="WD40 repeat-like"/>
    <property type="match status" value="1"/>
</dbReference>
<dbReference type="PANTHER" id="PTHR10856:SF41">
    <property type="entry name" value="CORONIN"/>
    <property type="match status" value="1"/>
</dbReference>
<dbReference type="GO" id="GO:0061630">
    <property type="term" value="F:ubiquitin protein ligase activity"/>
    <property type="evidence" value="ECO:0007669"/>
    <property type="project" value="UniProtKB-EC"/>
</dbReference>
<dbReference type="InterPro" id="IPR037197">
    <property type="entry name" value="WWE_dom_sf"/>
</dbReference>
<dbReference type="GO" id="GO:0007219">
    <property type="term" value="P:Notch signaling pathway"/>
    <property type="evidence" value="ECO:0007669"/>
    <property type="project" value="UniProtKB-KW"/>
</dbReference>
<comment type="caution">
    <text evidence="18">The sequence shown here is derived from an EMBL/GenBank/DDBJ whole genome shotgun (WGS) entry which is preliminary data.</text>
</comment>
<reference evidence="18" key="1">
    <citation type="submission" date="2022-08" db="EMBL/GenBank/DDBJ databases">
        <title>Genome sequencing of akame (Lates japonicus).</title>
        <authorList>
            <person name="Hashiguchi Y."/>
            <person name="Takahashi H."/>
        </authorList>
    </citation>
    <scope>NUCLEOTIDE SEQUENCE</scope>
    <source>
        <strain evidence="18">Kochi</strain>
    </source>
</reference>
<dbReference type="InterPro" id="IPR039396">
    <property type="entry name" value="Deltex_C"/>
</dbReference>
<comment type="pathway">
    <text evidence="2">Protein modification; protein ubiquitination.</text>
</comment>
<keyword evidence="9" id="KW-0862">Zinc</keyword>
<dbReference type="SMART" id="SM01167">
    <property type="entry name" value="DUF1900"/>
    <property type="match status" value="1"/>
</dbReference>
<evidence type="ECO:0000256" key="8">
    <source>
        <dbReference type="ARBA" id="ARBA00022771"/>
    </source>
</evidence>
<organism evidence="18 19">
    <name type="scientific">Lates japonicus</name>
    <name type="common">Japanese lates</name>
    <dbReference type="NCBI Taxonomy" id="270547"/>
    <lineage>
        <taxon>Eukaryota</taxon>
        <taxon>Metazoa</taxon>
        <taxon>Chordata</taxon>
        <taxon>Craniata</taxon>
        <taxon>Vertebrata</taxon>
        <taxon>Euteleostomi</taxon>
        <taxon>Actinopterygii</taxon>
        <taxon>Neopterygii</taxon>
        <taxon>Teleostei</taxon>
        <taxon>Neoteleostei</taxon>
        <taxon>Acanthomorphata</taxon>
        <taxon>Carangaria</taxon>
        <taxon>Carangaria incertae sedis</taxon>
        <taxon>Centropomidae</taxon>
        <taxon>Lates</taxon>
    </lineage>
</organism>
<dbReference type="InterPro" id="IPR015943">
    <property type="entry name" value="WD40/YVTN_repeat-like_dom_sf"/>
</dbReference>
<feature type="region of interest" description="Disordered" evidence="15">
    <location>
        <begin position="656"/>
        <end position="756"/>
    </location>
</feature>
<protein>
    <recommendedName>
        <fullName evidence="14">Coronin</fullName>
    </recommendedName>
</protein>
<feature type="region of interest" description="Disordered" evidence="15">
    <location>
        <begin position="413"/>
        <end position="484"/>
    </location>
</feature>
<dbReference type="EMBL" id="BRZM01000018">
    <property type="protein sequence ID" value="GLD53719.1"/>
    <property type="molecule type" value="Genomic_DNA"/>
</dbReference>
<dbReference type="SMART" id="SM00678">
    <property type="entry name" value="WWE"/>
    <property type="match status" value="2"/>
</dbReference>
<feature type="domain" description="WWE" evidence="17">
    <location>
        <begin position="790"/>
        <end position="871"/>
    </location>
</feature>
<dbReference type="PANTHER" id="PTHR10856">
    <property type="entry name" value="CORONIN"/>
    <property type="match status" value="1"/>
</dbReference>
<keyword evidence="8 12" id="KW-0863">Zinc-finger</keyword>
<dbReference type="Pfam" id="PF08953">
    <property type="entry name" value="DUF1899"/>
    <property type="match status" value="1"/>
</dbReference>
<evidence type="ECO:0000256" key="4">
    <source>
        <dbReference type="ARBA" id="ARBA00022574"/>
    </source>
</evidence>
<evidence type="ECO:0000313" key="19">
    <source>
        <dbReference type="Proteomes" id="UP001279410"/>
    </source>
</evidence>
<dbReference type="Gene3D" id="3.30.40.10">
    <property type="entry name" value="Zinc/RING finger domain, C3HC4 (zinc finger)"/>
    <property type="match status" value="1"/>
</dbReference>
<evidence type="ECO:0000256" key="9">
    <source>
        <dbReference type="ARBA" id="ARBA00022833"/>
    </source>
</evidence>
<keyword evidence="6" id="KW-0479">Metal-binding</keyword>
<dbReference type="Pfam" id="PF18102">
    <property type="entry name" value="DTC"/>
    <property type="match status" value="1"/>
</dbReference>
<feature type="compositionally biased region" description="Acidic residues" evidence="15">
    <location>
        <begin position="659"/>
        <end position="676"/>
    </location>
</feature>
<dbReference type="SMART" id="SM00184">
    <property type="entry name" value="RING"/>
    <property type="match status" value="1"/>
</dbReference>
<evidence type="ECO:0000256" key="7">
    <source>
        <dbReference type="ARBA" id="ARBA00022737"/>
    </source>
</evidence>
<comment type="similarity">
    <text evidence="3">Belongs to the Deltex family.</text>
</comment>
<keyword evidence="7 14" id="KW-0677">Repeat</keyword>
<dbReference type="InterPro" id="IPR001680">
    <property type="entry name" value="WD40_rpt"/>
</dbReference>
<dbReference type="PROSITE" id="PS00678">
    <property type="entry name" value="WD_REPEATS_1"/>
    <property type="match status" value="1"/>
</dbReference>
<dbReference type="InterPro" id="IPR015505">
    <property type="entry name" value="Coronin"/>
</dbReference>
<evidence type="ECO:0000256" key="14">
    <source>
        <dbReference type="RuleBase" id="RU280818"/>
    </source>
</evidence>
<dbReference type="Pfam" id="PF16300">
    <property type="entry name" value="WD40_4"/>
    <property type="match status" value="1"/>
</dbReference>
<feature type="compositionally biased region" description="Polar residues" evidence="15">
    <location>
        <begin position="714"/>
        <end position="724"/>
    </location>
</feature>
<dbReference type="Pfam" id="PF00097">
    <property type="entry name" value="zf-C3HC4"/>
    <property type="match status" value="1"/>
</dbReference>
<evidence type="ECO:0000256" key="6">
    <source>
        <dbReference type="ARBA" id="ARBA00022723"/>
    </source>
</evidence>
<dbReference type="Proteomes" id="UP001279410">
    <property type="component" value="Unassembled WGS sequence"/>
</dbReference>
<evidence type="ECO:0000256" key="5">
    <source>
        <dbReference type="ARBA" id="ARBA00022679"/>
    </source>
</evidence>
<dbReference type="SMART" id="SM00320">
    <property type="entry name" value="WD40"/>
    <property type="match status" value="3"/>
</dbReference>
<feature type="domain" description="RING-type" evidence="16">
    <location>
        <begin position="1361"/>
        <end position="1422"/>
    </location>
</feature>
<feature type="compositionally biased region" description="Basic and acidic residues" evidence="15">
    <location>
        <begin position="731"/>
        <end position="753"/>
    </location>
</feature>
<evidence type="ECO:0000256" key="11">
    <source>
        <dbReference type="ARBA" id="ARBA00023054"/>
    </source>
</evidence>
<evidence type="ECO:0000256" key="2">
    <source>
        <dbReference type="ARBA" id="ARBA00004906"/>
    </source>
</evidence>
<dbReference type="InterPro" id="IPR001841">
    <property type="entry name" value="Znf_RING"/>
</dbReference>
<dbReference type="Gene3D" id="3.30.390.130">
    <property type="match status" value="1"/>
</dbReference>
<dbReference type="Pfam" id="PF00400">
    <property type="entry name" value="WD40"/>
    <property type="match status" value="3"/>
</dbReference>
<keyword evidence="4 13" id="KW-0853">WD repeat</keyword>
<feature type="compositionally biased region" description="Basic and acidic residues" evidence="15">
    <location>
        <begin position="471"/>
        <end position="484"/>
    </location>
</feature>
<feature type="region of interest" description="Disordered" evidence="15">
    <location>
        <begin position="1140"/>
        <end position="1191"/>
    </location>
</feature>
<evidence type="ECO:0000259" key="17">
    <source>
        <dbReference type="PROSITE" id="PS50918"/>
    </source>
</evidence>
<dbReference type="PROSITE" id="PS50082">
    <property type="entry name" value="WD_REPEATS_2"/>
    <property type="match status" value="2"/>
</dbReference>
<feature type="compositionally biased region" description="Low complexity" evidence="15">
    <location>
        <begin position="1178"/>
        <end position="1191"/>
    </location>
</feature>
<feature type="compositionally biased region" description="Low complexity" evidence="15">
    <location>
        <begin position="444"/>
        <end position="458"/>
    </location>
</feature>
<evidence type="ECO:0000256" key="12">
    <source>
        <dbReference type="PROSITE-ProRule" id="PRU00175"/>
    </source>
</evidence>
<comment type="similarity">
    <text evidence="14">Belongs to the WD repeat coronin family.</text>
</comment>
<dbReference type="InterPro" id="IPR036322">
    <property type="entry name" value="WD40_repeat_dom_sf"/>
</dbReference>
<dbReference type="GO" id="GO:0007015">
    <property type="term" value="P:actin filament organization"/>
    <property type="evidence" value="ECO:0007669"/>
    <property type="project" value="TreeGrafter"/>
</dbReference>
<evidence type="ECO:0000259" key="16">
    <source>
        <dbReference type="PROSITE" id="PS50089"/>
    </source>
</evidence>
<feature type="repeat" description="WD" evidence="13">
    <location>
        <begin position="100"/>
        <end position="142"/>
    </location>
</feature>
<dbReference type="SUPFAM" id="SSF57850">
    <property type="entry name" value="RING/U-box"/>
    <property type="match status" value="1"/>
</dbReference>
<dbReference type="SUPFAM" id="SSF117839">
    <property type="entry name" value="WWE domain"/>
    <property type="match status" value="2"/>
</dbReference>
<dbReference type="Gene3D" id="2.130.10.10">
    <property type="entry name" value="YVTN repeat-like/Quinoprotein amine dehydrogenase"/>
    <property type="match status" value="1"/>
</dbReference>
<dbReference type="FunFam" id="3.30.40.10:FF:000097">
    <property type="entry name" value="E3 ubiquitin-protein ligase DTX4"/>
    <property type="match status" value="1"/>
</dbReference>
<dbReference type="Gene3D" id="3.30.720.50">
    <property type="match status" value="2"/>
</dbReference>
<dbReference type="SMART" id="SM01166">
    <property type="entry name" value="DUF1899"/>
    <property type="match status" value="1"/>
</dbReference>
<sequence>MLHQVKLFYYGTHAEVARKPDMSFRRGVVRQSKFRHVFAQAWKAEHCIDDVRVSRVTWDGPLCAVNPKFIAVIIEAGGGGAFLVVPISKSGRIDQSCPTVCGHAAPVLDIQWSPHDDNIIASASEDCTVKVWQIPDGGLTSPMTEAIVTLEGHSKRVGILAWHPTAFNILLTAGCDNVICVWNVGTGELVYQLSDAHPDLIYSVSWNKDGSAVCTVCKDKALRVIDPRRGTVLKVKEKVHDGTRPMRAVFLSDGKILTTGFSRMSERQLALWDTKDLSEPMAVQEMDTSNGVLLPFYDPDTNMVYLCGKGDCTIRYFEVTDESPYVHFLNLYSSKEPQRGAGFFSKRGVDVNKCEIARFYKLHERKVEPISMTVPRKSDLFQGDLYPDTASMEPALLADEWIAGQDAPPLLVSLSGGYTAPPSKHRDTLRSKPKLVSQDSGTGAAPASTPTPTPTSAAKETEEEAPQPRVATRETDGNTERPKREDDILNELLAEMKALRAVVLAQSQRIELLERQLARIEDGDSSCSRAVWLLGPYLLLTTSETNNAVSSLLASCHSSADSFKVKQAKGNTDFLLYLQHPECMDSGSSTKTVLVLFFCLVCLIFLLIFLYKKLNKEANGEYTISRMVYKEGGVRDRVRGAALALETRLGVQIWRRGDSEEDGEEMQEVQDEEGQVEEGGSQGSDSEREDPDEDEDEEEEDNGEQCSKTEGKGDNTSADNTSVGGSEPDEETRLTDGPVAKEEKEEKVGEGKGEACGGAGLLIDLKQFSGSAIWSEEGEGKDVTALNYKHGRSRMLLASAVVVWEWLNEHGRWRPYSPAVCHHIEAVIRSDPRCGSVVLGQVDSRLSPYIIDLHSMHQFRQDTGTLRPVRRSFYDPTSAPGQGWLWEWENDAGSWTAYDTEVGIAIQAARDRQQPWLDLAPLGFCYLIDFESMTQINGQTQRCRRIQRRSDLAYPLVSGPLPKSHHAWGPTSMPSHGGLLGVDVSGVGMGIRMSSSGTGNGSAYPSGALPASAITSLGQPCACQQCMLVLSVKAGTMSTAHTLGRRPPQTKPPSPKISSHPIPGGSYSLTLPRPPTLSRSLSPNRTSIVGATGGFSVGGMGGAGGVGIVGGSGVNSASLGFGGGFTHSLSLLGSATAALSISSTRPPPPPLPPPPPPPPPPSTVPSSIATSPPPPSAPSSSSSLSIPCSAPAAPTPGPLPPLISTAASTCTPSPSARVLGPVSSSGGAAACAAPLPPRSSLAGLSRPALQRIAMAQSRALIASGVPTVPVKNLNGSSPVHPALAGITGILMSAAGLPVCLTRPPKLVLHPPPVSKSDIKPVPGLGHCCRKTTKKQARKGKTPEEVVKRYLQKVRNPPEEDCTICMEALAGPSGYKGPGVGGISRAESVGRLAQCGHQYHLQCLVAMYNNGNKDGSLQCPTCKTIYGVKTGNQPPGKMEYHVIPHSLPGHPDCKTIRIIYNIPPGIQGPEHPNPGKPFTARGFPRHCYLPDSEKGRKVLRLLLVAWDRRLIFSVGTSSTTGESDTVIWNEVHHKTEFGSNLTGHGYPDPGHLDNVLEELKAQGITEEECLPRD</sequence>
<feature type="repeat" description="WD" evidence="13">
    <location>
        <begin position="150"/>
        <end position="192"/>
    </location>
</feature>
<feature type="domain" description="WWE" evidence="17">
    <location>
        <begin position="872"/>
        <end position="948"/>
    </location>
</feature>
<dbReference type="InterPro" id="IPR004170">
    <property type="entry name" value="WWE_dom"/>
</dbReference>
<dbReference type="InterPro" id="IPR018123">
    <property type="entry name" value="WWE-dom_subgr"/>
</dbReference>
<dbReference type="FunFam" id="2.130.10.10:FF:000003">
    <property type="entry name" value="Coronin"/>
    <property type="match status" value="1"/>
</dbReference>
<dbReference type="GO" id="GO:0051015">
    <property type="term" value="F:actin filament binding"/>
    <property type="evidence" value="ECO:0007669"/>
    <property type="project" value="TreeGrafter"/>
</dbReference>
<dbReference type="InterPro" id="IPR015048">
    <property type="entry name" value="DUF1899"/>
</dbReference>
<evidence type="ECO:0000256" key="10">
    <source>
        <dbReference type="ARBA" id="ARBA00022976"/>
    </source>
</evidence>
<feature type="compositionally biased region" description="Pro residues" evidence="15">
    <location>
        <begin position="1145"/>
        <end position="1163"/>
    </location>
</feature>
<evidence type="ECO:0000256" key="13">
    <source>
        <dbReference type="PROSITE-ProRule" id="PRU00221"/>
    </source>
</evidence>
<keyword evidence="5" id="KW-0808">Transferase</keyword>
<feature type="compositionally biased region" description="Low complexity" evidence="15">
    <location>
        <begin position="1056"/>
        <end position="1083"/>
    </location>
</feature>
<dbReference type="GO" id="GO:0008270">
    <property type="term" value="F:zinc ion binding"/>
    <property type="evidence" value="ECO:0007669"/>
    <property type="project" value="UniProtKB-KW"/>
</dbReference>
<dbReference type="GO" id="GO:0016477">
    <property type="term" value="P:cell migration"/>
    <property type="evidence" value="ECO:0007669"/>
    <property type="project" value="TreeGrafter"/>
</dbReference>
<accession>A0AAD3MHS7</accession>
<name>A0AAD3MHS7_LATJO</name>
<comment type="catalytic activity">
    <reaction evidence="1">
        <text>S-ubiquitinyl-[E2 ubiquitin-conjugating enzyme]-L-cysteine + [acceptor protein]-L-lysine = [E2 ubiquitin-conjugating enzyme]-L-cysteine + N(6)-ubiquitinyl-[acceptor protein]-L-lysine.</text>
        <dbReference type="EC" id="2.3.2.27"/>
    </reaction>
</comment>
<dbReference type="InterPro" id="IPR013083">
    <property type="entry name" value="Znf_RING/FYVE/PHD"/>
</dbReference>
<dbReference type="FunFam" id="3.30.390.130:FF:000001">
    <property type="entry name" value="Probable E3 ubiquitin-protein ligase DTX3"/>
    <property type="match status" value="1"/>
</dbReference>
<dbReference type="InterPro" id="IPR019775">
    <property type="entry name" value="WD40_repeat_CS"/>
</dbReference>
<dbReference type="PROSITE" id="PS50089">
    <property type="entry name" value="ZF_RING_2"/>
    <property type="match status" value="1"/>
</dbReference>
<feature type="region of interest" description="Disordered" evidence="15">
    <location>
        <begin position="1039"/>
        <end position="1085"/>
    </location>
</feature>
<gene>
    <name evidence="18" type="ORF">AKAME5_000643400</name>
</gene>
<evidence type="ECO:0000256" key="3">
    <source>
        <dbReference type="ARBA" id="ARBA00009413"/>
    </source>
</evidence>
<keyword evidence="19" id="KW-1185">Reference proteome</keyword>
<dbReference type="PROSITE" id="PS50918">
    <property type="entry name" value="WWE"/>
    <property type="match status" value="2"/>
</dbReference>
<evidence type="ECO:0000256" key="15">
    <source>
        <dbReference type="SAM" id="MobiDB-lite"/>
    </source>
</evidence>
<dbReference type="InterPro" id="IPR018957">
    <property type="entry name" value="Znf_C3HC4_RING-type"/>
</dbReference>
<dbReference type="InterPro" id="IPR039399">
    <property type="entry name" value="Deltex_C_sf"/>
</dbReference>
<keyword evidence="11" id="KW-0175">Coiled coil</keyword>
<dbReference type="PROSITE" id="PS50294">
    <property type="entry name" value="WD_REPEATS_REGION"/>
    <property type="match status" value="2"/>
</dbReference>
<dbReference type="Pfam" id="PF02825">
    <property type="entry name" value="WWE"/>
    <property type="match status" value="2"/>
</dbReference>
<dbReference type="CDD" id="cd09633">
    <property type="entry name" value="Deltex_C"/>
    <property type="match status" value="1"/>
</dbReference>